<evidence type="ECO:0000313" key="2">
    <source>
        <dbReference type="EMBL" id="EDP34028.1"/>
    </source>
</evidence>
<proteinExistence type="predicted"/>
<feature type="compositionally biased region" description="Low complexity" evidence="1">
    <location>
        <begin position="37"/>
        <end position="62"/>
    </location>
</feature>
<reference evidence="2" key="1">
    <citation type="journal article" date="2007" name="Science">
        <title>Draft genome of the filarial nematode parasite Brugia malayi.</title>
        <authorList>
            <person name="Ghedin E."/>
            <person name="Wang S."/>
            <person name="Spiro D."/>
            <person name="Caler E."/>
            <person name="Zhao Q."/>
            <person name="Crabtree J."/>
            <person name="Allen J.E."/>
            <person name="Delcher A.L."/>
            <person name="Guiliano D.B."/>
            <person name="Miranda-Saavedra D."/>
            <person name="Angiuoli S.V."/>
            <person name="Creasy T."/>
            <person name="Amedeo P."/>
            <person name="Haas B."/>
            <person name="El-Sayed N.M."/>
            <person name="Wortman J.R."/>
            <person name="Feldblyum T."/>
            <person name="Tallon L."/>
            <person name="Schatz M."/>
            <person name="Shumway M."/>
            <person name="Koo H."/>
            <person name="Salzberg S.L."/>
            <person name="Schobel S."/>
            <person name="Pertea M."/>
            <person name="Pop M."/>
            <person name="White O."/>
            <person name="Barton G.J."/>
            <person name="Carlow C.K."/>
            <person name="Crawford M.J."/>
            <person name="Daub J."/>
            <person name="Dimmic M.W."/>
            <person name="Estes C.F."/>
            <person name="Foster J.M."/>
            <person name="Ganatra M."/>
            <person name="Gregory W.F."/>
            <person name="Johnson N.M."/>
            <person name="Jin J."/>
            <person name="Komuniecki R."/>
            <person name="Korf I."/>
            <person name="Kumar S."/>
            <person name="Laney S."/>
            <person name="Li B.W."/>
            <person name="Li W."/>
            <person name="Lindblom T.H."/>
            <person name="Lustigman S."/>
            <person name="Ma D."/>
            <person name="Maina C.V."/>
            <person name="Martin D.M."/>
            <person name="McCarter J.P."/>
            <person name="McReynolds L."/>
            <person name="Mitreva M."/>
            <person name="Nutman T.B."/>
            <person name="Parkinson J."/>
            <person name="Peregrin-Alvarez J.M."/>
            <person name="Poole C."/>
            <person name="Ren Q."/>
            <person name="Saunders L."/>
            <person name="Sluder A.E."/>
            <person name="Smith K."/>
            <person name="Stanke M."/>
            <person name="Unnasch T.R."/>
            <person name="Ware J."/>
            <person name="Wei A.D."/>
            <person name="Weil G."/>
            <person name="Williams D.J."/>
            <person name="Zhang Y."/>
            <person name="Williams S.A."/>
            <person name="Fraser-Liggett C."/>
            <person name="Slatko B."/>
            <person name="Blaxter M.L."/>
            <person name="Scott A.L."/>
        </authorList>
    </citation>
    <scope>NUCLEOTIDE SEQUENCE [LARGE SCALE GENOMIC DNA]</scope>
</reference>
<dbReference type="AlphaFoldDB" id="A8PJV2"/>
<organism evidence="2">
    <name type="scientific">Brugia malayi</name>
    <name type="common">Filarial nematode worm</name>
    <dbReference type="NCBI Taxonomy" id="6279"/>
    <lineage>
        <taxon>Eukaryota</taxon>
        <taxon>Metazoa</taxon>
        <taxon>Ecdysozoa</taxon>
        <taxon>Nematoda</taxon>
        <taxon>Chromadorea</taxon>
        <taxon>Rhabditida</taxon>
        <taxon>Spirurina</taxon>
        <taxon>Spiruromorpha</taxon>
        <taxon>Filarioidea</taxon>
        <taxon>Onchocercidae</taxon>
        <taxon>Brugia</taxon>
    </lineage>
</organism>
<feature type="region of interest" description="Disordered" evidence="1">
    <location>
        <begin position="1"/>
        <end position="70"/>
    </location>
</feature>
<sequence>MSDDGHLTLPKTPSDTDSNSNSNSGSLFSRCYPDELSSSNSSGSKENTPSLSNNENSSSPKLLSHRAEPVPTVRQRLLKNLFSEGIKCQPKITHNDSIDLATAEWAVLSSASFSSVYGKTTISAKNKNSDALPGYPIDY</sequence>
<evidence type="ECO:0000256" key="1">
    <source>
        <dbReference type="SAM" id="MobiDB-lite"/>
    </source>
</evidence>
<gene>
    <name evidence="2" type="ORF">Bm1_28485</name>
</gene>
<dbReference type="EMBL" id="DS239369">
    <property type="protein sequence ID" value="EDP34028.1"/>
    <property type="molecule type" value="Genomic_DNA"/>
</dbReference>
<protein>
    <submittedName>
        <fullName evidence="2">Uncharacterized protein</fullName>
    </submittedName>
</protein>
<name>A8PJV2_BRUMA</name>
<accession>A8PJV2</accession>